<protein>
    <recommendedName>
        <fullName evidence="11">Transcription factor tau subunit sfc3</fullName>
    </recommendedName>
</protein>
<dbReference type="PANTHER" id="PTHR15180:SF1">
    <property type="entry name" value="GENERAL TRANSCRIPTION FACTOR 3C POLYPEPTIDE 1"/>
    <property type="match status" value="1"/>
</dbReference>
<dbReference type="GO" id="GO:0003677">
    <property type="term" value="F:DNA binding"/>
    <property type="evidence" value="ECO:0007669"/>
    <property type="project" value="UniProtKB-KW"/>
</dbReference>
<feature type="region of interest" description="Disordered" evidence="6">
    <location>
        <begin position="900"/>
        <end position="956"/>
    </location>
</feature>
<dbReference type="InterPro" id="IPR044210">
    <property type="entry name" value="Tfc3-like"/>
</dbReference>
<dbReference type="PANTHER" id="PTHR15180">
    <property type="entry name" value="GENERAL TRANSCRIPTION FACTOR 3C POLYPEPTIDE 1"/>
    <property type="match status" value="1"/>
</dbReference>
<keyword evidence="10" id="KW-1185">Reference proteome</keyword>
<dbReference type="InterPro" id="IPR007309">
    <property type="entry name" value="TFIIIC_Bblock-bd"/>
</dbReference>
<dbReference type="GO" id="GO:0005634">
    <property type="term" value="C:nucleus"/>
    <property type="evidence" value="ECO:0007669"/>
    <property type="project" value="UniProtKB-SubCell"/>
</dbReference>
<evidence type="ECO:0000259" key="7">
    <source>
        <dbReference type="Pfam" id="PF04182"/>
    </source>
</evidence>
<comment type="caution">
    <text evidence="9">The sequence shown here is derived from an EMBL/GenBank/DDBJ whole genome shotgun (WGS) entry which is preliminary data.</text>
</comment>
<evidence type="ECO:0008006" key="11">
    <source>
        <dbReference type="Google" id="ProtNLM"/>
    </source>
</evidence>
<keyword evidence="5" id="KW-0539">Nucleus</keyword>
<dbReference type="PRINTS" id="PR00929">
    <property type="entry name" value="ATHOOK"/>
</dbReference>
<dbReference type="InterPro" id="IPR035625">
    <property type="entry name" value="Tfc3-like_eWH"/>
</dbReference>
<feature type="compositionally biased region" description="Low complexity" evidence="6">
    <location>
        <begin position="716"/>
        <end position="727"/>
    </location>
</feature>
<dbReference type="SUPFAM" id="SSF46785">
    <property type="entry name" value="Winged helix' DNA-binding domain"/>
    <property type="match status" value="1"/>
</dbReference>
<dbReference type="GO" id="GO:0042791">
    <property type="term" value="P:5S class rRNA transcription by RNA polymerase III"/>
    <property type="evidence" value="ECO:0007669"/>
    <property type="project" value="TreeGrafter"/>
</dbReference>
<dbReference type="InterPro" id="IPR036390">
    <property type="entry name" value="WH_DNA-bd_sf"/>
</dbReference>
<feature type="compositionally biased region" description="Polar residues" evidence="6">
    <location>
        <begin position="640"/>
        <end position="649"/>
    </location>
</feature>
<dbReference type="InterPro" id="IPR046488">
    <property type="entry name" value="Sfc3/Tfc3_C"/>
</dbReference>
<accession>A0AAD7TIE8</accession>
<dbReference type="InterPro" id="IPR017956">
    <property type="entry name" value="AT_hook_DNA-bd_motif"/>
</dbReference>
<dbReference type="CDD" id="cd16169">
    <property type="entry name" value="Tau138_eWH"/>
    <property type="match status" value="1"/>
</dbReference>
<feature type="compositionally biased region" description="Polar residues" evidence="6">
    <location>
        <begin position="760"/>
        <end position="772"/>
    </location>
</feature>
<keyword evidence="4" id="KW-0804">Transcription</keyword>
<feature type="compositionally biased region" description="Polar residues" evidence="6">
    <location>
        <begin position="814"/>
        <end position="825"/>
    </location>
</feature>
<dbReference type="GO" id="GO:0000127">
    <property type="term" value="C:transcription factor TFIIIC complex"/>
    <property type="evidence" value="ECO:0007669"/>
    <property type="project" value="InterPro"/>
</dbReference>
<feature type="domain" description="Transcription factor tau subunit sfc3/Tfc3 C-terminal" evidence="8">
    <location>
        <begin position="1604"/>
        <end position="1959"/>
    </location>
</feature>
<evidence type="ECO:0000313" key="10">
    <source>
        <dbReference type="Proteomes" id="UP001215151"/>
    </source>
</evidence>
<keyword evidence="2" id="KW-0597">Phosphoprotein</keyword>
<feature type="compositionally biased region" description="Basic and acidic residues" evidence="6">
    <location>
        <begin position="266"/>
        <end position="275"/>
    </location>
</feature>
<organism evidence="9 10">
    <name type="scientific">Trametes cubensis</name>
    <dbReference type="NCBI Taxonomy" id="1111947"/>
    <lineage>
        <taxon>Eukaryota</taxon>
        <taxon>Fungi</taxon>
        <taxon>Dikarya</taxon>
        <taxon>Basidiomycota</taxon>
        <taxon>Agaricomycotina</taxon>
        <taxon>Agaricomycetes</taxon>
        <taxon>Polyporales</taxon>
        <taxon>Polyporaceae</taxon>
        <taxon>Trametes</taxon>
    </lineage>
</organism>
<dbReference type="Pfam" id="PF20222">
    <property type="entry name" value="DUF6581"/>
    <property type="match status" value="1"/>
</dbReference>
<sequence length="2223" mass="245104">MDELIRHCLRELSFDGDLGCDVSRLRDFIVDFYAHASTSGASGGSGNAHTRTQTVDDAFCAYVWSVIVQQHGVRVGTVPEGVSAEVYIAPQASAIRKAKAKGEEPAEESAPTTGLDIIQDATIRPLHDLQNEYGDRLRIAADPETTFAALTGSHIRPSKLTPMIYTGLQIITRGREQGVSVLDLGKKSGYDQKTCFYLIKQLVELGLVVKLRRPGVSTNLCVHKYFYDRSPIWQQVAEEEKKAVSEEQVQEQENALSDEEVDEEETKPFEPVHFDPIDSRHLSSMPLLKARLTKLLKNCPHYMHTSSNIMLKIGFENPTRTDRRFFRTRLKELMEQGIIEKVQVPHADRKRFPDRRVQCIRLITEDSQSQVDVEPVADVDFEEIEGSPADDYTGLKSNVSLHRQMIDLLVESGTRGMTLNEISAALGDFDRRTVDLLLNRLEKDPPPAHLADLGIAQLAETHGRERRYKYYTVANYLEIADREGFEDKRYRDVDMSCVGGFLPVEDGAFFEAEEELTKHVNVLTLSKREAPSTAKSKKKRVNPILPDGTVKKGRPRKSAAADGTPASTVKGKKRKREEPAEGEAAAQEGAGDGTGEPPPKKRRGRPPKKVEPAPTAEAGGPGEETASSIVKRKRGRPPQNVVTPNAQNDASASTTAGSSTQTPAPKRRGRPPKKSLVPADEDVFGPTQSLEKPEAGNGVDHAAEELEALPQMDVVPSSPLSSMPASPQVRASSPTPLGRPVAEIAPSSESVGDATAALDASTQVDAQATSGNALRRSARAPKTKKRGDSLSPTRGQTHSRQELQIAKGAPAGPQSLQEIIESASSRGGPDTHADLTASANQRMPPPSNTAVPAGRMGSLEPPHGAPPSTANKSQEIPIDPVLQMESAAQLALQDSSLIAMTPEPDLPETGSSISQANSKKRGHPETPSSQPPGKRTKSSQSDGSRFRSKANISQSRRENELLRLLTEADGIMNTSCKEFYEAHAALVETITKAGEIASTRPGSRIDKRTLETTLAGLESKGKVKILTTMVPNPTGSTRPVRIVYLPETPPDQLNKFLADLSETVQPIYVPSLRVLEEPIAYGGGSNKSQAKPRPTLTLKLTEDQTQLEAHANELFQKDDETIRDTLLTEKNTVAQLYGYIVGKAGRARALHIFTTHIFQNAAASPQIVSSDSRIIHSSYYHTEMSVSAFCSMVSVSQPNEELGKLLETAEGQATPLQELPDSIRNALLPTQSRARARILSLLDMLRVLGLATPLIPSESANPAVTCNPTDDHPSAFDVGPPGPYTPSTAPIYWRFNDTAPLRLWAIPHGLPPVWKTVPVSAIEQAVSFWSDLEHVSTNQEFAESILGTVPPPAEVAPEDVAVVAKTLRRSISWNTTYNLSWYQTEYLRRYIDIATGHTPLEDEDGEEQLKRLSWVIGASQDVITNYFGKARKKHLRELKKVQARAAKGKQKTGDDAGAVLARRAAEAKEQRERDWEEMLRRLHPGELRSSAAQRIQRLKTKFMQGAGKPSEKWEGRILEAIREADMVAEKLLPTAAQTSRLPPMPVAKPVLPAPVVTATQDKDVDELIAAQGPRAQQEARTKKSKKGKEKDTGSVGEGTTQTPRRHRFLWNRDYDELVRDASVIIKARCRNGTRLDWGALEQVFPAVPRNSVRQRLVHLKETPGTETYLARLEDKWYELWTQHRGTDILPDPDPESATNFDLATHIKFLRKHLDKNAIRVGFVEVRDSQKVVLPASVEDLEREYDVVEKVPTAPAWDFMWSVVAEEGREKQFAHHAFTVDVGEMPPSSSYDSDFLQVADAAVKMALGNPNETYDPDVASQLLKGVGEEPVRIATTELLNRGVLAKTVRDPKKSKPGRTLKISDNNLNTLGGQLPREVFQDASALEELLSQQEDPHQWQEWSLLASDGDTAFVIELTSENKVQFEVDTSHPRSMRSIIDWNSKKADDDDIETDIRVRYLDIVGPPPELSVPEVPIEPLNPGGEDMQVDTPSHAEHGVRADGESAFCRRTTEGLVDCPACLDEAEALLLRELNQEERSVAGKILTVLREAGPAGLTKQTLLVHLDPFPHRAARSVVQRMSEAAVPLAYWTGYAAIVLVSAAHIRPWAVAVPDAENAEAKSLVLPRRWLDIYGRKLLDVWEAAMRAVVGAILLRPGISQAEIRWRLRSVYDRQEVVEILQTLQEEGYIASRIDAAARFLDLGPADDREEKTTFWFLAGNSRRWYQV</sequence>
<evidence type="ECO:0000256" key="3">
    <source>
        <dbReference type="ARBA" id="ARBA00023125"/>
    </source>
</evidence>
<reference evidence="9" key="1">
    <citation type="submission" date="2022-11" db="EMBL/GenBank/DDBJ databases">
        <title>Genome Sequence of Cubamyces cubensis.</title>
        <authorList>
            <person name="Buettner E."/>
        </authorList>
    </citation>
    <scope>NUCLEOTIDE SEQUENCE</scope>
    <source>
        <strain evidence="9">MPL-01</strain>
    </source>
</reference>
<feature type="region of interest" description="Disordered" evidence="6">
    <location>
        <begin position="243"/>
        <end position="275"/>
    </location>
</feature>
<proteinExistence type="predicted"/>
<feature type="compositionally biased region" description="Low complexity" evidence="6">
    <location>
        <begin position="650"/>
        <end position="664"/>
    </location>
</feature>
<dbReference type="Pfam" id="PF04182">
    <property type="entry name" value="B-block_TFIIIC"/>
    <property type="match status" value="1"/>
</dbReference>
<dbReference type="GO" id="GO:0006384">
    <property type="term" value="P:transcription initiation at RNA polymerase III promoter"/>
    <property type="evidence" value="ECO:0007669"/>
    <property type="project" value="InterPro"/>
</dbReference>
<evidence type="ECO:0000256" key="4">
    <source>
        <dbReference type="ARBA" id="ARBA00023163"/>
    </source>
</evidence>
<keyword evidence="3" id="KW-0238">DNA-binding</keyword>
<evidence type="ECO:0000256" key="2">
    <source>
        <dbReference type="ARBA" id="ARBA00022553"/>
    </source>
</evidence>
<feature type="compositionally biased region" description="Acidic residues" evidence="6">
    <location>
        <begin position="256"/>
        <end position="265"/>
    </location>
</feature>
<evidence type="ECO:0000256" key="1">
    <source>
        <dbReference type="ARBA" id="ARBA00004123"/>
    </source>
</evidence>
<feature type="domain" description="B-block binding subunit of TFIIIC" evidence="7">
    <location>
        <begin position="164"/>
        <end position="228"/>
    </location>
</feature>
<evidence type="ECO:0000313" key="9">
    <source>
        <dbReference type="EMBL" id="KAJ8462329.1"/>
    </source>
</evidence>
<feature type="compositionally biased region" description="Basic residues" evidence="6">
    <location>
        <begin position="776"/>
        <end position="785"/>
    </location>
</feature>
<dbReference type="SMART" id="SM00384">
    <property type="entry name" value="AT_hook"/>
    <property type="match status" value="4"/>
</dbReference>
<evidence type="ECO:0000259" key="8">
    <source>
        <dbReference type="Pfam" id="PF20222"/>
    </source>
</evidence>
<dbReference type="EMBL" id="JAPEVG010000475">
    <property type="protein sequence ID" value="KAJ8462329.1"/>
    <property type="molecule type" value="Genomic_DNA"/>
</dbReference>
<name>A0AAD7TIE8_9APHY</name>
<gene>
    <name evidence="9" type="ORF">ONZ51_g10973</name>
</gene>
<comment type="subcellular location">
    <subcellularLocation>
        <location evidence="1">Nucleus</location>
    </subcellularLocation>
</comment>
<feature type="region of interest" description="Disordered" evidence="6">
    <location>
        <begin position="1570"/>
        <end position="1604"/>
    </location>
</feature>
<evidence type="ECO:0000256" key="6">
    <source>
        <dbReference type="SAM" id="MobiDB-lite"/>
    </source>
</evidence>
<dbReference type="Proteomes" id="UP001215151">
    <property type="component" value="Unassembled WGS sequence"/>
</dbReference>
<evidence type="ECO:0000256" key="5">
    <source>
        <dbReference type="ARBA" id="ARBA00023242"/>
    </source>
</evidence>
<feature type="region of interest" description="Disordered" evidence="6">
    <location>
        <begin position="529"/>
        <end position="882"/>
    </location>
</feature>